<sequence length="263" mass="28996">MKKTLLTLALLGAMGSAQAHDSECRFSTNYDVTVEENEVVFAKKSGETIAFVGDELLINDEKVELTDEQREAAEALRENTKAMVPKIAEIAVEGAELGLKATTVVMTSLFGDDMDMQNELIKPIEEVTEKIKANITPKSFNSEALEVSFKEAFDEEFEEAIETAVSKYSGQIVSNVLSAVFSGDSEELEDFEFRMENLERDIETYVTDNAKDIEVKAEALCGDLAILEKFDTQLEGIDGYPTNGVFDTDGDGNLNFTNLSFSD</sequence>
<dbReference type="RefSeq" id="WP_142944254.1">
    <property type="nucleotide sequence ID" value="NZ_VIKR01000007.1"/>
</dbReference>
<keyword evidence="3" id="KW-1185">Reference proteome</keyword>
<evidence type="ECO:0000313" key="3">
    <source>
        <dbReference type="Proteomes" id="UP000317839"/>
    </source>
</evidence>
<name>A0A545T1D5_9GAMM</name>
<reference evidence="2 3" key="1">
    <citation type="submission" date="2019-06" db="EMBL/GenBank/DDBJ databases">
        <title>Draft genome of Aliikangiella marina GYP-15.</title>
        <authorList>
            <person name="Wang G."/>
        </authorList>
    </citation>
    <scope>NUCLEOTIDE SEQUENCE [LARGE SCALE GENOMIC DNA]</scope>
    <source>
        <strain evidence="2 3">GYP-15</strain>
    </source>
</reference>
<keyword evidence="1" id="KW-0732">Signal</keyword>
<comment type="caution">
    <text evidence="2">The sequence shown here is derived from an EMBL/GenBank/DDBJ whole genome shotgun (WGS) entry which is preliminary data.</text>
</comment>
<dbReference type="InterPro" id="IPR021307">
    <property type="entry name" value="DUF2884"/>
</dbReference>
<feature type="chain" id="PRO_5022193739" evidence="1">
    <location>
        <begin position="20"/>
        <end position="263"/>
    </location>
</feature>
<dbReference type="Proteomes" id="UP000317839">
    <property type="component" value="Unassembled WGS sequence"/>
</dbReference>
<protein>
    <submittedName>
        <fullName evidence="2">DUF2884 family protein</fullName>
    </submittedName>
</protein>
<dbReference type="Pfam" id="PF11101">
    <property type="entry name" value="DUF2884"/>
    <property type="match status" value="1"/>
</dbReference>
<feature type="signal peptide" evidence="1">
    <location>
        <begin position="1"/>
        <end position="19"/>
    </location>
</feature>
<dbReference type="EMBL" id="VIKR01000007">
    <property type="protein sequence ID" value="TQV71037.1"/>
    <property type="molecule type" value="Genomic_DNA"/>
</dbReference>
<accession>A0A545T1D5</accession>
<evidence type="ECO:0000313" key="2">
    <source>
        <dbReference type="EMBL" id="TQV71037.1"/>
    </source>
</evidence>
<organism evidence="2 3">
    <name type="scientific">Aliikangiella marina</name>
    <dbReference type="NCBI Taxonomy" id="1712262"/>
    <lineage>
        <taxon>Bacteria</taxon>
        <taxon>Pseudomonadati</taxon>
        <taxon>Pseudomonadota</taxon>
        <taxon>Gammaproteobacteria</taxon>
        <taxon>Oceanospirillales</taxon>
        <taxon>Pleioneaceae</taxon>
        <taxon>Aliikangiella</taxon>
    </lineage>
</organism>
<gene>
    <name evidence="2" type="ORF">FLL45_22180</name>
</gene>
<dbReference type="OrthoDB" id="6196000at2"/>
<evidence type="ECO:0000256" key="1">
    <source>
        <dbReference type="SAM" id="SignalP"/>
    </source>
</evidence>
<proteinExistence type="predicted"/>
<dbReference type="AlphaFoldDB" id="A0A545T1D5"/>